<sequence>MRITKHKSGVIKRLLKIEESELEPYFKYYLGEVEFEALPEEQQIKLERFKKAWSWYVMGRTKQMIIDALKKDYNIKDRQAEYDLAASIFLHGRKEPVDKDGRRVASAEYFDLLSQLSTKEKKYDWAIAARKEADDCLGIHEKEMDGLNPEDFLKPTKIIFNTKVDIHNYEKEKTIDLDE</sequence>
<organism evidence="1 2">
    <name type="scientific">Emticicia aquatilis</name>
    <dbReference type="NCBI Taxonomy" id="1537369"/>
    <lineage>
        <taxon>Bacteria</taxon>
        <taxon>Pseudomonadati</taxon>
        <taxon>Bacteroidota</taxon>
        <taxon>Cytophagia</taxon>
        <taxon>Cytophagales</taxon>
        <taxon>Leadbetterellaceae</taxon>
        <taxon>Emticicia</taxon>
    </lineage>
</organism>
<name>A0A916YHN4_9BACT</name>
<protein>
    <submittedName>
        <fullName evidence="1">Uncharacterized protein</fullName>
    </submittedName>
</protein>
<keyword evidence="2" id="KW-1185">Reference proteome</keyword>
<reference evidence="1" key="2">
    <citation type="submission" date="2020-09" db="EMBL/GenBank/DDBJ databases">
        <authorList>
            <person name="Sun Q."/>
            <person name="Zhou Y."/>
        </authorList>
    </citation>
    <scope>NUCLEOTIDE SEQUENCE</scope>
    <source>
        <strain evidence="1">CGMCC 1.15958</strain>
    </source>
</reference>
<dbReference type="AlphaFoldDB" id="A0A916YHN4"/>
<gene>
    <name evidence="1" type="ORF">GCM10011514_06490</name>
</gene>
<dbReference type="RefSeq" id="WP_188764578.1">
    <property type="nucleotide sequence ID" value="NZ_BMKK01000001.1"/>
</dbReference>
<evidence type="ECO:0000313" key="2">
    <source>
        <dbReference type="Proteomes" id="UP000609064"/>
    </source>
</evidence>
<reference evidence="1" key="1">
    <citation type="journal article" date="2014" name="Int. J. Syst. Evol. Microbiol.">
        <title>Complete genome sequence of Corynebacterium casei LMG S-19264T (=DSM 44701T), isolated from a smear-ripened cheese.</title>
        <authorList>
            <consortium name="US DOE Joint Genome Institute (JGI-PGF)"/>
            <person name="Walter F."/>
            <person name="Albersmeier A."/>
            <person name="Kalinowski J."/>
            <person name="Ruckert C."/>
        </authorList>
    </citation>
    <scope>NUCLEOTIDE SEQUENCE</scope>
    <source>
        <strain evidence="1">CGMCC 1.15958</strain>
    </source>
</reference>
<dbReference type="EMBL" id="BMKK01000001">
    <property type="protein sequence ID" value="GGD45135.1"/>
    <property type="molecule type" value="Genomic_DNA"/>
</dbReference>
<comment type="caution">
    <text evidence="1">The sequence shown here is derived from an EMBL/GenBank/DDBJ whole genome shotgun (WGS) entry which is preliminary data.</text>
</comment>
<accession>A0A916YHN4</accession>
<proteinExistence type="predicted"/>
<dbReference type="Proteomes" id="UP000609064">
    <property type="component" value="Unassembled WGS sequence"/>
</dbReference>
<evidence type="ECO:0000313" key="1">
    <source>
        <dbReference type="EMBL" id="GGD45135.1"/>
    </source>
</evidence>